<keyword evidence="1" id="KW-0812">Transmembrane</keyword>
<organism evidence="2 3">
    <name type="scientific">Phytohabitans houttuyneae</name>
    <dbReference type="NCBI Taxonomy" id="1076126"/>
    <lineage>
        <taxon>Bacteria</taxon>
        <taxon>Bacillati</taxon>
        <taxon>Actinomycetota</taxon>
        <taxon>Actinomycetes</taxon>
        <taxon>Micromonosporales</taxon>
        <taxon>Micromonosporaceae</taxon>
    </lineage>
</organism>
<sequence>MTDYPSPLARACLAGGPALLAASTFFWSDGRYGPAGGTLLVLAMPLWTYGIVALLDRMRADLPRYAAVVLLLTLVGAMGGAAFGFQGFFESVYGLDEQTSLAALDAHPVTAGILLWGLGPMFPAALFALGAGLVRTRRLPRPVALLLCAGALLFPVSRIPRVEWVAHLVDLVLLVPFLVAAGEGWTRPRLSRQPSPTS</sequence>
<dbReference type="EMBL" id="BLPF01000002">
    <property type="protein sequence ID" value="GFJ81597.1"/>
    <property type="molecule type" value="Genomic_DNA"/>
</dbReference>
<keyword evidence="1" id="KW-1133">Transmembrane helix</keyword>
<feature type="transmembrane region" description="Helical" evidence="1">
    <location>
        <begin position="165"/>
        <end position="185"/>
    </location>
</feature>
<protein>
    <submittedName>
        <fullName evidence="2">Uncharacterized protein</fullName>
    </submittedName>
</protein>
<proteinExistence type="predicted"/>
<dbReference type="Proteomes" id="UP000482800">
    <property type="component" value="Unassembled WGS sequence"/>
</dbReference>
<feature type="transmembrane region" description="Helical" evidence="1">
    <location>
        <begin position="33"/>
        <end position="55"/>
    </location>
</feature>
<keyword evidence="1" id="KW-0472">Membrane</keyword>
<evidence type="ECO:0000256" key="1">
    <source>
        <dbReference type="SAM" id="Phobius"/>
    </source>
</evidence>
<accession>A0A6V8KIR4</accession>
<name>A0A6V8KIR4_9ACTN</name>
<dbReference type="AlphaFoldDB" id="A0A6V8KIR4"/>
<comment type="caution">
    <text evidence="2">The sequence shown here is derived from an EMBL/GenBank/DDBJ whole genome shotgun (WGS) entry which is preliminary data.</text>
</comment>
<feature type="transmembrane region" description="Helical" evidence="1">
    <location>
        <begin position="67"/>
        <end position="89"/>
    </location>
</feature>
<evidence type="ECO:0000313" key="3">
    <source>
        <dbReference type="Proteomes" id="UP000482800"/>
    </source>
</evidence>
<feature type="transmembrane region" description="Helical" evidence="1">
    <location>
        <begin position="109"/>
        <end position="131"/>
    </location>
</feature>
<reference evidence="2 3" key="1">
    <citation type="submission" date="2020-03" db="EMBL/GenBank/DDBJ databases">
        <title>Whole genome shotgun sequence of Phytohabitans houttuyneae NBRC 108639.</title>
        <authorList>
            <person name="Komaki H."/>
            <person name="Tamura T."/>
        </authorList>
    </citation>
    <scope>NUCLEOTIDE SEQUENCE [LARGE SCALE GENOMIC DNA]</scope>
    <source>
        <strain evidence="2 3">NBRC 108639</strain>
    </source>
</reference>
<gene>
    <name evidence="2" type="ORF">Phou_057770</name>
</gene>
<dbReference type="RefSeq" id="WP_173061038.1">
    <property type="nucleotide sequence ID" value="NZ_BAABGO010000031.1"/>
</dbReference>
<feature type="transmembrane region" description="Helical" evidence="1">
    <location>
        <begin position="143"/>
        <end position="159"/>
    </location>
</feature>
<keyword evidence="3" id="KW-1185">Reference proteome</keyword>
<evidence type="ECO:0000313" key="2">
    <source>
        <dbReference type="EMBL" id="GFJ81597.1"/>
    </source>
</evidence>
<reference evidence="2 3" key="2">
    <citation type="submission" date="2020-03" db="EMBL/GenBank/DDBJ databases">
        <authorList>
            <person name="Ichikawa N."/>
            <person name="Kimura A."/>
            <person name="Kitahashi Y."/>
            <person name="Uohara A."/>
        </authorList>
    </citation>
    <scope>NUCLEOTIDE SEQUENCE [LARGE SCALE GENOMIC DNA]</scope>
    <source>
        <strain evidence="2 3">NBRC 108639</strain>
    </source>
</reference>